<keyword evidence="2" id="KW-1133">Transmembrane helix</keyword>
<organism evidence="3 4">
    <name type="scientific">Frondihabitans cladoniiphilus</name>
    <dbReference type="NCBI Taxonomy" id="715785"/>
    <lineage>
        <taxon>Bacteria</taxon>
        <taxon>Bacillati</taxon>
        <taxon>Actinomycetota</taxon>
        <taxon>Actinomycetes</taxon>
        <taxon>Micrococcales</taxon>
        <taxon>Microbacteriaceae</taxon>
        <taxon>Frondihabitans</taxon>
    </lineage>
</organism>
<evidence type="ECO:0000256" key="2">
    <source>
        <dbReference type="SAM" id="Phobius"/>
    </source>
</evidence>
<feature type="transmembrane region" description="Helical" evidence="2">
    <location>
        <begin position="50"/>
        <end position="72"/>
    </location>
</feature>
<keyword evidence="2" id="KW-0472">Membrane</keyword>
<dbReference type="Proteomes" id="UP001501295">
    <property type="component" value="Unassembled WGS sequence"/>
</dbReference>
<protein>
    <recommendedName>
        <fullName evidence="5">DUF4234 domain-containing protein</fullName>
    </recommendedName>
</protein>
<feature type="transmembrane region" description="Helical" evidence="2">
    <location>
        <begin position="92"/>
        <end position="113"/>
    </location>
</feature>
<keyword evidence="2" id="KW-0812">Transmembrane</keyword>
<evidence type="ECO:0000313" key="4">
    <source>
        <dbReference type="Proteomes" id="UP001501295"/>
    </source>
</evidence>
<comment type="caution">
    <text evidence="3">The sequence shown here is derived from an EMBL/GenBank/DDBJ whole genome shotgun (WGS) entry which is preliminary data.</text>
</comment>
<feature type="region of interest" description="Disordered" evidence="1">
    <location>
        <begin position="1"/>
        <end position="20"/>
    </location>
</feature>
<reference evidence="4" key="1">
    <citation type="journal article" date="2019" name="Int. J. Syst. Evol. Microbiol.">
        <title>The Global Catalogue of Microorganisms (GCM) 10K type strain sequencing project: providing services to taxonomists for standard genome sequencing and annotation.</title>
        <authorList>
            <consortium name="The Broad Institute Genomics Platform"/>
            <consortium name="The Broad Institute Genome Sequencing Center for Infectious Disease"/>
            <person name="Wu L."/>
            <person name="Ma J."/>
        </authorList>
    </citation>
    <scope>NUCLEOTIDE SEQUENCE [LARGE SCALE GENOMIC DNA]</scope>
    <source>
        <strain evidence="4">JCM 18956</strain>
    </source>
</reference>
<proteinExistence type="predicted"/>
<evidence type="ECO:0008006" key="5">
    <source>
        <dbReference type="Google" id="ProtNLM"/>
    </source>
</evidence>
<dbReference type="EMBL" id="BAABLM010000001">
    <property type="protein sequence ID" value="GAA4664160.1"/>
    <property type="molecule type" value="Genomic_DNA"/>
</dbReference>
<keyword evidence="4" id="KW-1185">Reference proteome</keyword>
<name>A0ABP8VIE7_9MICO</name>
<gene>
    <name evidence="3" type="ORF">GCM10025780_01180</name>
</gene>
<dbReference type="RefSeq" id="WP_345372003.1">
    <property type="nucleotide sequence ID" value="NZ_BAABLM010000001.1"/>
</dbReference>
<accession>A0ABP8VIE7</accession>
<evidence type="ECO:0000256" key="1">
    <source>
        <dbReference type="SAM" id="MobiDB-lite"/>
    </source>
</evidence>
<sequence>MSDKQPYAGNPRVRQSDVYGGVPYLPPDRVEHYHDRGVEVLPTMSKVFRIVVTAIFVALAVVEFVAAVRAAVNLAALSANPGPDPHWSAAGTGLVAPIMLGLVFLIYPFVNLVRLRRAHASFRLGEVVSRRGAKRKTRGETT</sequence>
<evidence type="ECO:0000313" key="3">
    <source>
        <dbReference type="EMBL" id="GAA4664160.1"/>
    </source>
</evidence>